<feature type="region of interest" description="Disordered" evidence="1">
    <location>
        <begin position="78"/>
        <end position="104"/>
    </location>
</feature>
<name>M2QYT4_CERS8</name>
<keyword evidence="3" id="KW-1185">Reference proteome</keyword>
<evidence type="ECO:0000256" key="1">
    <source>
        <dbReference type="SAM" id="MobiDB-lite"/>
    </source>
</evidence>
<dbReference type="HOGENOM" id="CLU_1434281_0_0_1"/>
<dbReference type="STRING" id="914234.M2QYT4"/>
<reference evidence="2 3" key="1">
    <citation type="journal article" date="2012" name="Proc. Natl. Acad. Sci. U.S.A.">
        <title>Comparative genomics of Ceriporiopsis subvermispora and Phanerochaete chrysosporium provide insight into selective ligninolysis.</title>
        <authorList>
            <person name="Fernandez-Fueyo E."/>
            <person name="Ruiz-Duenas F.J."/>
            <person name="Ferreira P."/>
            <person name="Floudas D."/>
            <person name="Hibbett D.S."/>
            <person name="Canessa P."/>
            <person name="Larrondo L.F."/>
            <person name="James T.Y."/>
            <person name="Seelenfreund D."/>
            <person name="Lobos S."/>
            <person name="Polanco R."/>
            <person name="Tello M."/>
            <person name="Honda Y."/>
            <person name="Watanabe T."/>
            <person name="Watanabe T."/>
            <person name="Ryu J.S."/>
            <person name="Kubicek C.P."/>
            <person name="Schmoll M."/>
            <person name="Gaskell J."/>
            <person name="Hammel K.E."/>
            <person name="St John F.J."/>
            <person name="Vanden Wymelenberg A."/>
            <person name="Sabat G."/>
            <person name="Splinter BonDurant S."/>
            <person name="Syed K."/>
            <person name="Yadav J.S."/>
            <person name="Doddapaneni H."/>
            <person name="Subramanian V."/>
            <person name="Lavin J.L."/>
            <person name="Oguiza J.A."/>
            <person name="Perez G."/>
            <person name="Pisabarro A.G."/>
            <person name="Ramirez L."/>
            <person name="Santoyo F."/>
            <person name="Master E."/>
            <person name="Coutinho P.M."/>
            <person name="Henrissat B."/>
            <person name="Lombard V."/>
            <person name="Magnuson J.K."/>
            <person name="Kuees U."/>
            <person name="Hori C."/>
            <person name="Igarashi K."/>
            <person name="Samejima M."/>
            <person name="Held B.W."/>
            <person name="Barry K.W."/>
            <person name="LaButti K.M."/>
            <person name="Lapidus A."/>
            <person name="Lindquist E.A."/>
            <person name="Lucas S.M."/>
            <person name="Riley R."/>
            <person name="Salamov A.A."/>
            <person name="Hoffmeister D."/>
            <person name="Schwenk D."/>
            <person name="Hadar Y."/>
            <person name="Yarden O."/>
            <person name="de Vries R.P."/>
            <person name="Wiebenga A."/>
            <person name="Stenlid J."/>
            <person name="Eastwood D."/>
            <person name="Grigoriev I.V."/>
            <person name="Berka R.M."/>
            <person name="Blanchette R.A."/>
            <person name="Kersten P."/>
            <person name="Martinez A.T."/>
            <person name="Vicuna R."/>
            <person name="Cullen D."/>
        </authorList>
    </citation>
    <scope>NUCLEOTIDE SEQUENCE [LARGE SCALE GENOMIC DNA]</scope>
    <source>
        <strain evidence="2 3">B</strain>
    </source>
</reference>
<sequence>MTAECIPRFALLGRDHEGRLYYALTPEVGERDAARQLLEGKNAKVRLGRRRGGMTPEERREMQRWSWFVSVWGEKPEGALEAKGDDSGEARSDSDDEDEDEAEETWWGFWDPEEIRKLTTWIAMKAGIDEDKGRPLPTRRELRMLVKNLKEQADLLEWRVRRADGDAGADEPEKRPVGGRQVSIKAFYG</sequence>
<accession>M2QYT4</accession>
<feature type="compositionally biased region" description="Acidic residues" evidence="1">
    <location>
        <begin position="94"/>
        <end position="104"/>
    </location>
</feature>
<feature type="compositionally biased region" description="Basic and acidic residues" evidence="1">
    <location>
        <begin position="78"/>
        <end position="93"/>
    </location>
</feature>
<dbReference type="OrthoDB" id="298344at2759"/>
<gene>
    <name evidence="2" type="ORF">CERSUDRAFT_135818</name>
</gene>
<dbReference type="EMBL" id="KB445796">
    <property type="protein sequence ID" value="EMD37310.1"/>
    <property type="molecule type" value="Genomic_DNA"/>
</dbReference>
<organism evidence="2 3">
    <name type="scientific">Ceriporiopsis subvermispora (strain B)</name>
    <name type="common">White-rot fungus</name>
    <name type="synonym">Gelatoporia subvermispora</name>
    <dbReference type="NCBI Taxonomy" id="914234"/>
    <lineage>
        <taxon>Eukaryota</taxon>
        <taxon>Fungi</taxon>
        <taxon>Dikarya</taxon>
        <taxon>Basidiomycota</taxon>
        <taxon>Agaricomycotina</taxon>
        <taxon>Agaricomycetes</taxon>
        <taxon>Polyporales</taxon>
        <taxon>Gelatoporiaceae</taxon>
        <taxon>Gelatoporia</taxon>
    </lineage>
</organism>
<feature type="region of interest" description="Disordered" evidence="1">
    <location>
        <begin position="164"/>
        <end position="189"/>
    </location>
</feature>
<dbReference type="Proteomes" id="UP000016930">
    <property type="component" value="Unassembled WGS sequence"/>
</dbReference>
<dbReference type="AlphaFoldDB" id="M2QYT4"/>
<proteinExistence type="predicted"/>
<evidence type="ECO:0000313" key="3">
    <source>
        <dbReference type="Proteomes" id="UP000016930"/>
    </source>
</evidence>
<feature type="compositionally biased region" description="Basic and acidic residues" evidence="1">
    <location>
        <begin position="164"/>
        <end position="176"/>
    </location>
</feature>
<evidence type="ECO:0000313" key="2">
    <source>
        <dbReference type="EMBL" id="EMD37310.1"/>
    </source>
</evidence>
<protein>
    <submittedName>
        <fullName evidence="2">Uncharacterized protein</fullName>
    </submittedName>
</protein>